<organism evidence="1 2">
    <name type="scientific">Solanum bulbocastanum</name>
    <name type="common">Wild potato</name>
    <dbReference type="NCBI Taxonomy" id="147425"/>
    <lineage>
        <taxon>Eukaryota</taxon>
        <taxon>Viridiplantae</taxon>
        <taxon>Streptophyta</taxon>
        <taxon>Embryophyta</taxon>
        <taxon>Tracheophyta</taxon>
        <taxon>Spermatophyta</taxon>
        <taxon>Magnoliopsida</taxon>
        <taxon>eudicotyledons</taxon>
        <taxon>Gunneridae</taxon>
        <taxon>Pentapetalae</taxon>
        <taxon>asterids</taxon>
        <taxon>lamiids</taxon>
        <taxon>Solanales</taxon>
        <taxon>Solanaceae</taxon>
        <taxon>Solanoideae</taxon>
        <taxon>Solaneae</taxon>
        <taxon>Solanum</taxon>
    </lineage>
</organism>
<sequence length="118" mass="13061">MKSVPRKTSSAPTYQPESAVARLNLKEVDTTAKGPDLRRQINFLLNLCLTLEILIYEAKLLMAPVTKLLSQQELNLQLLVVNSASMNLFPLYPLFSLQVGIFQHVSLLSPLLASPVLA</sequence>
<keyword evidence="2" id="KW-1185">Reference proteome</keyword>
<name>A0AAN8SNN4_SOLBU</name>
<dbReference type="AlphaFoldDB" id="A0AAN8SNN4"/>
<proteinExistence type="predicted"/>
<evidence type="ECO:0000313" key="1">
    <source>
        <dbReference type="EMBL" id="KAK6772174.1"/>
    </source>
</evidence>
<comment type="caution">
    <text evidence="1">The sequence shown here is derived from an EMBL/GenBank/DDBJ whole genome shotgun (WGS) entry which is preliminary data.</text>
</comment>
<dbReference type="EMBL" id="JBANQN010000094">
    <property type="protein sequence ID" value="KAK6772174.1"/>
    <property type="molecule type" value="Genomic_DNA"/>
</dbReference>
<evidence type="ECO:0000313" key="2">
    <source>
        <dbReference type="Proteomes" id="UP001371456"/>
    </source>
</evidence>
<protein>
    <submittedName>
        <fullName evidence="1">Uncharacterized protein</fullName>
    </submittedName>
</protein>
<accession>A0AAN8SNN4</accession>
<gene>
    <name evidence="1" type="ORF">RDI58_030576</name>
</gene>
<dbReference type="Proteomes" id="UP001371456">
    <property type="component" value="Unassembled WGS sequence"/>
</dbReference>
<reference evidence="1 2" key="1">
    <citation type="submission" date="2024-02" db="EMBL/GenBank/DDBJ databases">
        <title>de novo genome assembly of Solanum bulbocastanum strain 11H21.</title>
        <authorList>
            <person name="Hosaka A.J."/>
        </authorList>
    </citation>
    <scope>NUCLEOTIDE SEQUENCE [LARGE SCALE GENOMIC DNA]</scope>
    <source>
        <tissue evidence="1">Young leaves</tissue>
    </source>
</reference>